<feature type="domain" description="HTH tetR-type" evidence="6">
    <location>
        <begin position="19"/>
        <end position="79"/>
    </location>
</feature>
<keyword evidence="3" id="KW-0804">Transcription</keyword>
<accession>A0ABP4MEY6</accession>
<dbReference type="PROSITE" id="PS50977">
    <property type="entry name" value="HTH_TETR_2"/>
    <property type="match status" value="1"/>
</dbReference>
<dbReference type="PANTHER" id="PTHR30055:SF234">
    <property type="entry name" value="HTH-TYPE TRANSCRIPTIONAL REGULATOR BETI"/>
    <property type="match status" value="1"/>
</dbReference>
<keyword evidence="2 4" id="KW-0238">DNA-binding</keyword>
<dbReference type="Proteomes" id="UP001501470">
    <property type="component" value="Unassembled WGS sequence"/>
</dbReference>
<proteinExistence type="predicted"/>
<comment type="caution">
    <text evidence="7">The sequence shown here is derived from an EMBL/GenBank/DDBJ whole genome shotgun (WGS) entry which is preliminary data.</text>
</comment>
<dbReference type="InterPro" id="IPR050109">
    <property type="entry name" value="HTH-type_TetR-like_transc_reg"/>
</dbReference>
<evidence type="ECO:0000256" key="5">
    <source>
        <dbReference type="SAM" id="MobiDB-lite"/>
    </source>
</evidence>
<keyword evidence="1" id="KW-0805">Transcription regulation</keyword>
<dbReference type="Gene3D" id="1.10.357.10">
    <property type="entry name" value="Tetracycline Repressor, domain 2"/>
    <property type="match status" value="1"/>
</dbReference>
<evidence type="ECO:0000256" key="1">
    <source>
        <dbReference type="ARBA" id="ARBA00023015"/>
    </source>
</evidence>
<sequence length="222" mass="23441">MTDKPKRRYESELRREQSDGTRQRIADAARELMLARGYADTTMGDVAAAAGVAVQTLYAACPGGKAGLAKLVYDTTLAGDAAPVAMSERPAVAAIIAEPDPARKLRLYASMVATTAERIAPVHAVLRAAAGGLGSLLQESEAQRRTGTRGPAGMLAAAGALRPGVDADRAADIIFALTSIEVFERLTTTCGWPIDDYADWLTSTLTDALLPHQPVRHTQPAD</sequence>
<gene>
    <name evidence="7" type="ORF">GCM10009827_073290</name>
</gene>
<dbReference type="PANTHER" id="PTHR30055">
    <property type="entry name" value="HTH-TYPE TRANSCRIPTIONAL REGULATOR RUTR"/>
    <property type="match status" value="1"/>
</dbReference>
<dbReference type="Pfam" id="PF00440">
    <property type="entry name" value="TetR_N"/>
    <property type="match status" value="1"/>
</dbReference>
<feature type="DNA-binding region" description="H-T-H motif" evidence="4">
    <location>
        <begin position="42"/>
        <end position="61"/>
    </location>
</feature>
<evidence type="ECO:0000256" key="2">
    <source>
        <dbReference type="ARBA" id="ARBA00023125"/>
    </source>
</evidence>
<evidence type="ECO:0000259" key="6">
    <source>
        <dbReference type="PROSITE" id="PS50977"/>
    </source>
</evidence>
<evidence type="ECO:0000256" key="3">
    <source>
        <dbReference type="ARBA" id="ARBA00023163"/>
    </source>
</evidence>
<feature type="region of interest" description="Disordered" evidence="5">
    <location>
        <begin position="1"/>
        <end position="22"/>
    </location>
</feature>
<evidence type="ECO:0000256" key="4">
    <source>
        <dbReference type="PROSITE-ProRule" id="PRU00335"/>
    </source>
</evidence>
<dbReference type="SUPFAM" id="SSF46689">
    <property type="entry name" value="Homeodomain-like"/>
    <property type="match status" value="1"/>
</dbReference>
<reference evidence="8" key="1">
    <citation type="journal article" date="2019" name="Int. J. Syst. Evol. Microbiol.">
        <title>The Global Catalogue of Microorganisms (GCM) 10K type strain sequencing project: providing services to taxonomists for standard genome sequencing and annotation.</title>
        <authorList>
            <consortium name="The Broad Institute Genomics Platform"/>
            <consortium name="The Broad Institute Genome Sequencing Center for Infectious Disease"/>
            <person name="Wu L."/>
            <person name="Ma J."/>
        </authorList>
    </citation>
    <scope>NUCLEOTIDE SEQUENCE [LARGE SCALE GENOMIC DNA]</scope>
    <source>
        <strain evidence="8">JCM 15933</strain>
    </source>
</reference>
<dbReference type="InterPro" id="IPR009057">
    <property type="entry name" value="Homeodomain-like_sf"/>
</dbReference>
<organism evidence="7 8">
    <name type="scientific">Dactylosporangium maewongense</name>
    <dbReference type="NCBI Taxonomy" id="634393"/>
    <lineage>
        <taxon>Bacteria</taxon>
        <taxon>Bacillati</taxon>
        <taxon>Actinomycetota</taxon>
        <taxon>Actinomycetes</taxon>
        <taxon>Micromonosporales</taxon>
        <taxon>Micromonosporaceae</taxon>
        <taxon>Dactylosporangium</taxon>
    </lineage>
</organism>
<dbReference type="RefSeq" id="WP_344507381.1">
    <property type="nucleotide sequence ID" value="NZ_BAAAQD010000017.1"/>
</dbReference>
<keyword evidence="8" id="KW-1185">Reference proteome</keyword>
<evidence type="ECO:0000313" key="7">
    <source>
        <dbReference type="EMBL" id="GAA1543006.1"/>
    </source>
</evidence>
<dbReference type="EMBL" id="BAAAQD010000017">
    <property type="protein sequence ID" value="GAA1543006.1"/>
    <property type="molecule type" value="Genomic_DNA"/>
</dbReference>
<dbReference type="InterPro" id="IPR001647">
    <property type="entry name" value="HTH_TetR"/>
</dbReference>
<name>A0ABP4MEY6_9ACTN</name>
<evidence type="ECO:0000313" key="8">
    <source>
        <dbReference type="Proteomes" id="UP001501470"/>
    </source>
</evidence>
<protein>
    <submittedName>
        <fullName evidence="7">TetR/AcrR family transcriptional regulator</fullName>
    </submittedName>
</protein>